<proteinExistence type="predicted"/>
<dbReference type="Proteomes" id="UP000613030">
    <property type="component" value="Unassembled WGS sequence"/>
</dbReference>
<dbReference type="InterPro" id="IPR046532">
    <property type="entry name" value="DUF6597"/>
</dbReference>
<organism evidence="2 3">
    <name type="scientific">Chryseolinea lacunae</name>
    <dbReference type="NCBI Taxonomy" id="2801331"/>
    <lineage>
        <taxon>Bacteria</taxon>
        <taxon>Pseudomonadati</taxon>
        <taxon>Bacteroidota</taxon>
        <taxon>Cytophagia</taxon>
        <taxon>Cytophagales</taxon>
        <taxon>Fulvivirgaceae</taxon>
        <taxon>Chryseolinea</taxon>
    </lineage>
</organism>
<gene>
    <name evidence="2" type="ORF">JI741_07645</name>
</gene>
<name>A0ABS1KPD3_9BACT</name>
<dbReference type="EMBL" id="JAERRB010000002">
    <property type="protein sequence ID" value="MBL0741088.1"/>
    <property type="molecule type" value="Genomic_DNA"/>
</dbReference>
<sequence>MEGRRIPVTEEFQEAFSHFYAAENKTREAVTKTLLPSFQTILIFSFGTPVHFTSPRQTRLEIDKCLLVGPVKQPMDYTLPPNADILVANFKADAFYRFFGQSLASEHVPIHPDDLLDENCFTNLWRLLRDKPPASRVHDVLEFCRPYLKKRDTAFERIATFNNIGESPIKAIAEETQQSERTVQLNHKKYLGYSAKEINRYHRFLNAIEQLQKLSETSTPVDWLDLVSRCGYYDQSQLIHDFKHYLNLSPTQFLKFQQDVCMATPD</sequence>
<reference evidence="2 3" key="1">
    <citation type="submission" date="2021-01" db="EMBL/GenBank/DDBJ databases">
        <title>Chryseolinea sp. Jin1 Genome sequencing and assembly.</title>
        <authorList>
            <person name="Kim I."/>
        </authorList>
    </citation>
    <scope>NUCLEOTIDE SEQUENCE [LARGE SCALE GENOMIC DNA]</scope>
    <source>
        <strain evidence="2 3">Jin1</strain>
    </source>
</reference>
<keyword evidence="3" id="KW-1185">Reference proteome</keyword>
<dbReference type="Pfam" id="PF12833">
    <property type="entry name" value="HTH_18"/>
    <property type="match status" value="1"/>
</dbReference>
<evidence type="ECO:0000259" key="1">
    <source>
        <dbReference type="PROSITE" id="PS01124"/>
    </source>
</evidence>
<comment type="caution">
    <text evidence="2">The sequence shown here is derived from an EMBL/GenBank/DDBJ whole genome shotgun (WGS) entry which is preliminary data.</text>
</comment>
<evidence type="ECO:0000313" key="2">
    <source>
        <dbReference type="EMBL" id="MBL0741088.1"/>
    </source>
</evidence>
<protein>
    <submittedName>
        <fullName evidence="2">AraC family transcriptional regulator</fullName>
    </submittedName>
</protein>
<evidence type="ECO:0000313" key="3">
    <source>
        <dbReference type="Proteomes" id="UP000613030"/>
    </source>
</evidence>
<dbReference type="Pfam" id="PF20240">
    <property type="entry name" value="DUF6597"/>
    <property type="match status" value="1"/>
</dbReference>
<dbReference type="Gene3D" id="1.10.10.60">
    <property type="entry name" value="Homeodomain-like"/>
    <property type="match status" value="1"/>
</dbReference>
<feature type="domain" description="HTH araC/xylS-type" evidence="1">
    <location>
        <begin position="169"/>
        <end position="256"/>
    </location>
</feature>
<dbReference type="InterPro" id="IPR018060">
    <property type="entry name" value="HTH_AraC"/>
</dbReference>
<dbReference type="RefSeq" id="WP_202008450.1">
    <property type="nucleotide sequence ID" value="NZ_JAERRB010000002.1"/>
</dbReference>
<dbReference type="PROSITE" id="PS01124">
    <property type="entry name" value="HTH_ARAC_FAMILY_2"/>
    <property type="match status" value="1"/>
</dbReference>
<dbReference type="SMART" id="SM00342">
    <property type="entry name" value="HTH_ARAC"/>
    <property type="match status" value="1"/>
</dbReference>
<accession>A0ABS1KPD3</accession>